<evidence type="ECO:0000256" key="1">
    <source>
        <dbReference type="SAM" id="MobiDB-lite"/>
    </source>
</evidence>
<name>A0A511UV57_9BACI</name>
<evidence type="ECO:0000313" key="3">
    <source>
        <dbReference type="Proteomes" id="UP000321491"/>
    </source>
</evidence>
<dbReference type="RefSeq" id="WP_146935728.1">
    <property type="nucleotide sequence ID" value="NZ_BJXW01000008.1"/>
</dbReference>
<organism evidence="2 3">
    <name type="scientific">Cerasibacillus quisquiliarum</name>
    <dbReference type="NCBI Taxonomy" id="227865"/>
    <lineage>
        <taxon>Bacteria</taxon>
        <taxon>Bacillati</taxon>
        <taxon>Bacillota</taxon>
        <taxon>Bacilli</taxon>
        <taxon>Bacillales</taxon>
        <taxon>Bacillaceae</taxon>
        <taxon>Cerasibacillus</taxon>
    </lineage>
</organism>
<dbReference type="EMBL" id="BJXW01000008">
    <property type="protein sequence ID" value="GEN30454.1"/>
    <property type="molecule type" value="Genomic_DNA"/>
</dbReference>
<feature type="compositionally biased region" description="Basic and acidic residues" evidence="1">
    <location>
        <begin position="61"/>
        <end position="75"/>
    </location>
</feature>
<protein>
    <submittedName>
        <fullName evidence="2">Uncharacterized protein</fullName>
    </submittedName>
</protein>
<keyword evidence="3" id="KW-1185">Reference proteome</keyword>
<gene>
    <name evidence="2" type="ORF">CQU01_06920</name>
</gene>
<feature type="compositionally biased region" description="Basic residues" evidence="1">
    <location>
        <begin position="76"/>
        <end position="85"/>
    </location>
</feature>
<feature type="region of interest" description="Disordered" evidence="1">
    <location>
        <begin position="1"/>
        <end position="102"/>
    </location>
</feature>
<sequence length="102" mass="11939">MSLKSIEMQVALPRTQNAGKSLDHMQKQHQQFQDTLAQSQLKKEKLKQKQVQTSSKVRNPVTKDEEKQNPKDKQSSKKQHLKRLKQSFTKHPYLGNKIDLMK</sequence>
<dbReference type="OrthoDB" id="2476294at2"/>
<comment type="caution">
    <text evidence="2">The sequence shown here is derived from an EMBL/GenBank/DDBJ whole genome shotgun (WGS) entry which is preliminary data.</text>
</comment>
<accession>A0A511UV57</accession>
<dbReference type="Proteomes" id="UP000321491">
    <property type="component" value="Unassembled WGS sequence"/>
</dbReference>
<reference evidence="2 3" key="1">
    <citation type="submission" date="2019-07" db="EMBL/GenBank/DDBJ databases">
        <title>Whole genome shotgun sequence of Cerasibacillus quisquiliarum NBRC 102429.</title>
        <authorList>
            <person name="Hosoyama A."/>
            <person name="Uohara A."/>
            <person name="Ohji S."/>
            <person name="Ichikawa N."/>
        </authorList>
    </citation>
    <scope>NUCLEOTIDE SEQUENCE [LARGE SCALE GENOMIC DNA]</scope>
    <source>
        <strain evidence="2 3">NBRC 102429</strain>
    </source>
</reference>
<dbReference type="AlphaFoldDB" id="A0A511UV57"/>
<evidence type="ECO:0000313" key="2">
    <source>
        <dbReference type="EMBL" id="GEN30454.1"/>
    </source>
</evidence>
<proteinExistence type="predicted"/>